<gene>
    <name evidence="1" type="ORF">ACFPPD_23330</name>
</gene>
<dbReference type="Proteomes" id="UP001596105">
    <property type="component" value="Unassembled WGS sequence"/>
</dbReference>
<dbReference type="EMBL" id="JBHSMH010000111">
    <property type="protein sequence ID" value="MFC5471612.1"/>
    <property type="molecule type" value="Genomic_DNA"/>
</dbReference>
<feature type="non-terminal residue" evidence="1">
    <location>
        <position position="1"/>
    </location>
</feature>
<evidence type="ECO:0000313" key="1">
    <source>
        <dbReference type="EMBL" id="MFC5471612.1"/>
    </source>
</evidence>
<name>A0ABW0M3G7_9BACL</name>
<keyword evidence="2" id="KW-1185">Reference proteome</keyword>
<dbReference type="RefSeq" id="WP_378083559.1">
    <property type="nucleotide sequence ID" value="NZ_JBHSMH010000111.1"/>
</dbReference>
<evidence type="ECO:0008006" key="3">
    <source>
        <dbReference type="Google" id="ProtNLM"/>
    </source>
</evidence>
<proteinExistence type="predicted"/>
<organism evidence="1 2">
    <name type="scientific">Cohnella suwonensis</name>
    <dbReference type="NCBI Taxonomy" id="696072"/>
    <lineage>
        <taxon>Bacteria</taxon>
        <taxon>Bacillati</taxon>
        <taxon>Bacillota</taxon>
        <taxon>Bacilli</taxon>
        <taxon>Bacillales</taxon>
        <taxon>Paenibacillaceae</taxon>
        <taxon>Cohnella</taxon>
    </lineage>
</organism>
<evidence type="ECO:0000313" key="2">
    <source>
        <dbReference type="Proteomes" id="UP001596105"/>
    </source>
</evidence>
<comment type="caution">
    <text evidence="1">The sequence shown here is derived from an EMBL/GenBank/DDBJ whole genome shotgun (WGS) entry which is preliminary data.</text>
</comment>
<sequence>IAGTIMEGSPTPLSRWFQAMFLISRPSGISSSRLSDVIQVTYKTAWLIARKIRHAMQQADKGDPLTGIVRVDPIFYGYSYYSDARQPLLIGASLDEHDQPQHVKIKQPDPSHVNNESRWIEKSGVQAFVNHHTDGAAVTVFARGKLHPASNPIMRNVTEWLNDTFHGIGAKHLQAYLDEFCFRLNLKLRNVPVFSQLLHWCAGTPTLTYKDLTRSKPVLVVPWVVWGSKAKWKGQYLSLWNA</sequence>
<protein>
    <recommendedName>
        <fullName evidence="3">Transposase</fullName>
    </recommendedName>
</protein>
<accession>A0ABW0M3G7</accession>
<reference evidence="2" key="1">
    <citation type="journal article" date="2019" name="Int. J. Syst. Evol. Microbiol.">
        <title>The Global Catalogue of Microorganisms (GCM) 10K type strain sequencing project: providing services to taxonomists for standard genome sequencing and annotation.</title>
        <authorList>
            <consortium name="The Broad Institute Genomics Platform"/>
            <consortium name="The Broad Institute Genome Sequencing Center for Infectious Disease"/>
            <person name="Wu L."/>
            <person name="Ma J."/>
        </authorList>
    </citation>
    <scope>NUCLEOTIDE SEQUENCE [LARGE SCALE GENOMIC DNA]</scope>
    <source>
        <strain evidence="2">CCUG 57113</strain>
    </source>
</reference>